<dbReference type="SMART" id="SM00257">
    <property type="entry name" value="LysM"/>
    <property type="match status" value="1"/>
</dbReference>
<name>A0AA37QLA8_9BACT</name>
<dbReference type="Pfam" id="PF01476">
    <property type="entry name" value="LysM"/>
    <property type="match status" value="1"/>
</dbReference>
<dbReference type="InterPro" id="IPR052196">
    <property type="entry name" value="Bact_Kbp"/>
</dbReference>
<dbReference type="PANTHER" id="PTHR34700:SF4">
    <property type="entry name" value="PHAGE-LIKE ELEMENT PBSX PROTEIN XKDP"/>
    <property type="match status" value="1"/>
</dbReference>
<dbReference type="InterPro" id="IPR018392">
    <property type="entry name" value="LysM"/>
</dbReference>
<dbReference type="RefSeq" id="WP_284352337.1">
    <property type="nucleotide sequence ID" value="NZ_BRXS01000007.1"/>
</dbReference>
<dbReference type="InterPro" id="IPR036779">
    <property type="entry name" value="LysM_dom_sf"/>
</dbReference>
<keyword evidence="4" id="KW-1185">Reference proteome</keyword>
<evidence type="ECO:0000256" key="1">
    <source>
        <dbReference type="SAM" id="MobiDB-lite"/>
    </source>
</evidence>
<gene>
    <name evidence="3" type="ORF">rosag_44210</name>
</gene>
<feature type="region of interest" description="Disordered" evidence="1">
    <location>
        <begin position="105"/>
        <end position="126"/>
    </location>
</feature>
<dbReference type="EMBL" id="BRXS01000007">
    <property type="protein sequence ID" value="GLC27908.1"/>
    <property type="molecule type" value="Genomic_DNA"/>
</dbReference>
<feature type="domain" description="LysM" evidence="2">
    <location>
        <begin position="76"/>
        <end position="125"/>
    </location>
</feature>
<dbReference type="AlphaFoldDB" id="A0AA37QLA8"/>
<dbReference type="Proteomes" id="UP001161325">
    <property type="component" value="Unassembled WGS sequence"/>
</dbReference>
<comment type="caution">
    <text evidence="3">The sequence shown here is derived from an EMBL/GenBank/DDBJ whole genome shotgun (WGS) entry which is preliminary data.</text>
</comment>
<dbReference type="CDD" id="cd00118">
    <property type="entry name" value="LysM"/>
    <property type="match status" value="1"/>
</dbReference>
<dbReference type="PROSITE" id="PS51782">
    <property type="entry name" value="LYSM"/>
    <property type="match status" value="1"/>
</dbReference>
<proteinExistence type="predicted"/>
<organism evidence="3 4">
    <name type="scientific">Roseisolibacter agri</name>
    <dbReference type="NCBI Taxonomy" id="2014610"/>
    <lineage>
        <taxon>Bacteria</taxon>
        <taxon>Pseudomonadati</taxon>
        <taxon>Gemmatimonadota</taxon>
        <taxon>Gemmatimonadia</taxon>
        <taxon>Gemmatimonadales</taxon>
        <taxon>Gemmatimonadaceae</taxon>
        <taxon>Roseisolibacter</taxon>
    </lineage>
</organism>
<evidence type="ECO:0000259" key="2">
    <source>
        <dbReference type="PROSITE" id="PS51782"/>
    </source>
</evidence>
<evidence type="ECO:0000313" key="3">
    <source>
        <dbReference type="EMBL" id="GLC27908.1"/>
    </source>
</evidence>
<dbReference type="SUPFAM" id="SSF54106">
    <property type="entry name" value="LysM domain"/>
    <property type="match status" value="1"/>
</dbReference>
<reference evidence="3" key="1">
    <citation type="submission" date="2022-08" db="EMBL/GenBank/DDBJ databases">
        <title>Draft genome sequencing of Roseisolibacter agri AW1220.</title>
        <authorList>
            <person name="Tobiishi Y."/>
            <person name="Tonouchi A."/>
        </authorList>
    </citation>
    <scope>NUCLEOTIDE SEQUENCE</scope>
    <source>
        <strain evidence="3">AW1220</strain>
    </source>
</reference>
<sequence length="126" mass="13311">MTTQSDIAAALQRQGVNVYGLQVSGSEVRGTVGTEADRDKAQQAIRAVASDAQVSLQVNSGFADQATRSGEATAGRTYTVKAGDTLSKIAKDVYGDASQWKKIHAANRDAIPNPDMIHPGQELQLP</sequence>
<protein>
    <recommendedName>
        <fullName evidence="2">LysM domain-containing protein</fullName>
    </recommendedName>
</protein>
<evidence type="ECO:0000313" key="4">
    <source>
        <dbReference type="Proteomes" id="UP001161325"/>
    </source>
</evidence>
<dbReference type="Gene3D" id="3.10.350.10">
    <property type="entry name" value="LysM domain"/>
    <property type="match status" value="1"/>
</dbReference>
<accession>A0AA37QLA8</accession>
<dbReference type="PANTHER" id="PTHR34700">
    <property type="entry name" value="POTASSIUM BINDING PROTEIN KBP"/>
    <property type="match status" value="1"/>
</dbReference>